<dbReference type="EMBL" id="GBRH01261233">
    <property type="protein sequence ID" value="JAD36662.1"/>
    <property type="molecule type" value="Transcribed_RNA"/>
</dbReference>
<accession>A0A0A8ZPA8</accession>
<reference evidence="1" key="2">
    <citation type="journal article" date="2015" name="Data Brief">
        <title>Shoot transcriptome of the giant reed, Arundo donax.</title>
        <authorList>
            <person name="Barrero R.A."/>
            <person name="Guerrero F.D."/>
            <person name="Moolhuijzen P."/>
            <person name="Goolsby J.A."/>
            <person name="Tidwell J."/>
            <person name="Bellgard S.E."/>
            <person name="Bellgard M.I."/>
        </authorList>
    </citation>
    <scope>NUCLEOTIDE SEQUENCE</scope>
    <source>
        <tissue evidence="1">Shoot tissue taken approximately 20 cm above the soil surface</tissue>
    </source>
</reference>
<proteinExistence type="predicted"/>
<organism evidence="1">
    <name type="scientific">Arundo donax</name>
    <name type="common">Giant reed</name>
    <name type="synonym">Donax arundinaceus</name>
    <dbReference type="NCBI Taxonomy" id="35708"/>
    <lineage>
        <taxon>Eukaryota</taxon>
        <taxon>Viridiplantae</taxon>
        <taxon>Streptophyta</taxon>
        <taxon>Embryophyta</taxon>
        <taxon>Tracheophyta</taxon>
        <taxon>Spermatophyta</taxon>
        <taxon>Magnoliopsida</taxon>
        <taxon>Liliopsida</taxon>
        <taxon>Poales</taxon>
        <taxon>Poaceae</taxon>
        <taxon>PACMAD clade</taxon>
        <taxon>Arundinoideae</taxon>
        <taxon>Arundineae</taxon>
        <taxon>Arundo</taxon>
    </lineage>
</organism>
<protein>
    <submittedName>
        <fullName evidence="1">Uncharacterized protein</fullName>
    </submittedName>
</protein>
<name>A0A0A8ZPA8_ARUDO</name>
<sequence>MPPDLLTVLVPNYSYLPNAIAIAASVFCLLPFAVSEWLCSFASSAYPV</sequence>
<evidence type="ECO:0000313" key="1">
    <source>
        <dbReference type="EMBL" id="JAD36662.1"/>
    </source>
</evidence>
<dbReference type="AlphaFoldDB" id="A0A0A8ZPA8"/>
<reference evidence="1" key="1">
    <citation type="submission" date="2014-09" db="EMBL/GenBank/DDBJ databases">
        <authorList>
            <person name="Magalhaes I.L.F."/>
            <person name="Oliveira U."/>
            <person name="Santos F.R."/>
            <person name="Vidigal T.H.D.A."/>
            <person name="Brescovit A.D."/>
            <person name="Santos A.J."/>
        </authorList>
    </citation>
    <scope>NUCLEOTIDE SEQUENCE</scope>
    <source>
        <tissue evidence="1">Shoot tissue taken approximately 20 cm above the soil surface</tissue>
    </source>
</reference>